<organism evidence="1 2">
    <name type="scientific">Trichogramma kaykai</name>
    <dbReference type="NCBI Taxonomy" id="54128"/>
    <lineage>
        <taxon>Eukaryota</taxon>
        <taxon>Metazoa</taxon>
        <taxon>Ecdysozoa</taxon>
        <taxon>Arthropoda</taxon>
        <taxon>Hexapoda</taxon>
        <taxon>Insecta</taxon>
        <taxon>Pterygota</taxon>
        <taxon>Neoptera</taxon>
        <taxon>Endopterygota</taxon>
        <taxon>Hymenoptera</taxon>
        <taxon>Apocrita</taxon>
        <taxon>Proctotrupomorpha</taxon>
        <taxon>Chalcidoidea</taxon>
        <taxon>Trichogrammatidae</taxon>
        <taxon>Trichogramma</taxon>
    </lineage>
</organism>
<accession>A0ABD2WJT8</accession>
<gene>
    <name evidence="1" type="ORF">TKK_012604</name>
</gene>
<evidence type="ECO:0000313" key="2">
    <source>
        <dbReference type="Proteomes" id="UP001627154"/>
    </source>
</evidence>
<evidence type="ECO:0008006" key="3">
    <source>
        <dbReference type="Google" id="ProtNLM"/>
    </source>
</evidence>
<protein>
    <recommendedName>
        <fullName evidence="3">Secreted protein</fullName>
    </recommendedName>
</protein>
<comment type="caution">
    <text evidence="1">The sequence shown here is derived from an EMBL/GenBank/DDBJ whole genome shotgun (WGS) entry which is preliminary data.</text>
</comment>
<dbReference type="AlphaFoldDB" id="A0ABD2WJT8"/>
<dbReference type="Proteomes" id="UP001627154">
    <property type="component" value="Unassembled WGS sequence"/>
</dbReference>
<evidence type="ECO:0000313" key="1">
    <source>
        <dbReference type="EMBL" id="KAL3392899.1"/>
    </source>
</evidence>
<name>A0ABD2WJT8_9HYME</name>
<reference evidence="1 2" key="1">
    <citation type="journal article" date="2024" name="bioRxiv">
        <title>A reference genome for Trichogramma kaykai: A tiny desert-dwelling parasitoid wasp with competing sex-ratio distorters.</title>
        <authorList>
            <person name="Culotta J."/>
            <person name="Lindsey A.R."/>
        </authorList>
    </citation>
    <scope>NUCLEOTIDE SEQUENCE [LARGE SCALE GENOMIC DNA]</scope>
    <source>
        <strain evidence="1 2">KSX58</strain>
    </source>
</reference>
<dbReference type="EMBL" id="JBJJXI010000101">
    <property type="protein sequence ID" value="KAL3392899.1"/>
    <property type="molecule type" value="Genomic_DNA"/>
</dbReference>
<proteinExistence type="predicted"/>
<sequence>MNRRRTTDVVMRLCCLTPCRSTVEKDRVDEAGIQPTSTTPSISDVGHETQQSTCYPVCLVTDNAKVLIESQPGVNMYA</sequence>
<keyword evidence="2" id="KW-1185">Reference proteome</keyword>